<feature type="region of interest" description="Disordered" evidence="1">
    <location>
        <begin position="115"/>
        <end position="134"/>
    </location>
</feature>
<evidence type="ECO:0008006" key="4">
    <source>
        <dbReference type="Google" id="ProtNLM"/>
    </source>
</evidence>
<keyword evidence="3" id="KW-1185">Reference proteome</keyword>
<dbReference type="AlphaFoldDB" id="A0A2M9G2L3"/>
<proteinExistence type="predicted"/>
<organism evidence="2 3">
    <name type="scientific">Minwuia thermotolerans</name>
    <dbReference type="NCBI Taxonomy" id="2056226"/>
    <lineage>
        <taxon>Bacteria</taxon>
        <taxon>Pseudomonadati</taxon>
        <taxon>Pseudomonadota</taxon>
        <taxon>Alphaproteobacteria</taxon>
        <taxon>Minwuiales</taxon>
        <taxon>Minwuiaceae</taxon>
        <taxon>Minwuia</taxon>
    </lineage>
</organism>
<dbReference type="RefSeq" id="WP_109793228.1">
    <property type="nucleotide sequence ID" value="NZ_PHIG01000031.1"/>
</dbReference>
<dbReference type="OrthoDB" id="7205837at2"/>
<evidence type="ECO:0000256" key="1">
    <source>
        <dbReference type="SAM" id="MobiDB-lite"/>
    </source>
</evidence>
<dbReference type="EMBL" id="PHIG01000031">
    <property type="protein sequence ID" value="PJK29953.1"/>
    <property type="molecule type" value="Genomic_DNA"/>
</dbReference>
<feature type="compositionally biased region" description="Basic and acidic residues" evidence="1">
    <location>
        <begin position="27"/>
        <end position="36"/>
    </location>
</feature>
<reference evidence="2 3" key="1">
    <citation type="submission" date="2017-11" db="EMBL/GenBank/DDBJ databases">
        <title>Draft genome sequence of Rhizobiales bacterium SY3-13.</title>
        <authorList>
            <person name="Sun C."/>
        </authorList>
    </citation>
    <scope>NUCLEOTIDE SEQUENCE [LARGE SCALE GENOMIC DNA]</scope>
    <source>
        <strain evidence="2 3">SY3-13</strain>
    </source>
</reference>
<name>A0A2M9G2L3_9PROT</name>
<evidence type="ECO:0000313" key="3">
    <source>
        <dbReference type="Proteomes" id="UP000229498"/>
    </source>
</evidence>
<comment type="caution">
    <text evidence="2">The sequence shown here is derived from an EMBL/GenBank/DDBJ whole genome shotgun (WGS) entry which is preliminary data.</text>
</comment>
<accession>A0A2M9G2L3</accession>
<feature type="region of interest" description="Disordered" evidence="1">
    <location>
        <begin position="27"/>
        <end position="61"/>
    </location>
</feature>
<gene>
    <name evidence="2" type="ORF">CVT23_09300</name>
</gene>
<evidence type="ECO:0000313" key="2">
    <source>
        <dbReference type="EMBL" id="PJK29953.1"/>
    </source>
</evidence>
<dbReference type="Proteomes" id="UP000229498">
    <property type="component" value="Unassembled WGS sequence"/>
</dbReference>
<protein>
    <recommendedName>
        <fullName evidence="4">Acyl-CoA transferase</fullName>
    </recommendedName>
</protein>
<sequence>MPEPDPSPRETALTALAAAVAAALPEADVRRNEPGRQRIPAGGLVSVNDGDPGNPEVSLSPPRYWFRHRAEIVVVVEGYAAAARATATDRAVSKITAALEADPTLSGAVEYAEAGAPKSEDLADEEGGTPLRGVSLPVVLDYQSSSAAG</sequence>